<dbReference type="KEGG" id="amur:ADH66_06390"/>
<reference evidence="5" key="1">
    <citation type="journal article" date="2017" name="Genome Announc.">
        <title>High-Quality Whole-Genome Sequences of the Oligo-Mouse-Microbiota Bacterial Community.</title>
        <authorList>
            <person name="Garzetti D."/>
            <person name="Brugiroux S."/>
            <person name="Bunk B."/>
            <person name="Pukall R."/>
            <person name="McCoy K.D."/>
            <person name="Macpherson A.J."/>
            <person name="Stecher B."/>
        </authorList>
    </citation>
    <scope>NUCLEOTIDE SEQUENCE</scope>
    <source>
        <strain evidence="5">KB18</strain>
    </source>
</reference>
<dbReference type="AlphaFoldDB" id="A0A1Z2XPK2"/>
<dbReference type="Pfam" id="PF03965">
    <property type="entry name" value="Penicillinase_R"/>
    <property type="match status" value="1"/>
</dbReference>
<dbReference type="GO" id="GO:0003677">
    <property type="term" value="F:DNA binding"/>
    <property type="evidence" value="ECO:0007669"/>
    <property type="project" value="UniProtKB-KW"/>
</dbReference>
<dbReference type="RefSeq" id="WP_066534215.1">
    <property type="nucleotide sequence ID" value="NZ_CAJTCQ010000008.1"/>
</dbReference>
<dbReference type="EMBL" id="CP021422">
    <property type="protein sequence ID" value="ASB40321.1"/>
    <property type="molecule type" value="Genomic_DNA"/>
</dbReference>
<evidence type="ECO:0000256" key="1">
    <source>
        <dbReference type="ARBA" id="ARBA00011046"/>
    </source>
</evidence>
<keyword evidence="2" id="KW-0805">Transcription regulation</keyword>
<keyword evidence="3" id="KW-0238">DNA-binding</keyword>
<comment type="similarity">
    <text evidence="1">Belongs to the BlaI transcriptional regulatory family.</text>
</comment>
<dbReference type="InterPro" id="IPR036390">
    <property type="entry name" value="WH_DNA-bd_sf"/>
</dbReference>
<reference evidence="6 8" key="3">
    <citation type="submission" date="2020-11" db="EMBL/GenBank/DDBJ databases">
        <title>Closed and high quality bacterial genomes of the OMM12 community.</title>
        <authorList>
            <person name="Marbouty M."/>
            <person name="Lamy-Besnier Q."/>
            <person name="Debarbieux L."/>
            <person name="Koszul R."/>
        </authorList>
    </citation>
    <scope>NUCLEOTIDE SEQUENCE [LARGE SCALE GENOMIC DNA]</scope>
    <source>
        <strain evidence="6 8">KB18</strain>
    </source>
</reference>
<dbReference type="Proteomes" id="UP000596035">
    <property type="component" value="Chromosome"/>
</dbReference>
<evidence type="ECO:0000256" key="2">
    <source>
        <dbReference type="ARBA" id="ARBA00023015"/>
    </source>
</evidence>
<dbReference type="Proteomes" id="UP000196710">
    <property type="component" value="Chromosome"/>
</dbReference>
<dbReference type="SUPFAM" id="SSF46785">
    <property type="entry name" value="Winged helix' DNA-binding domain"/>
    <property type="match status" value="1"/>
</dbReference>
<evidence type="ECO:0000256" key="3">
    <source>
        <dbReference type="ARBA" id="ARBA00023125"/>
    </source>
</evidence>
<accession>A0A1Z2XPK2</accession>
<dbReference type="EMBL" id="CP065321">
    <property type="protein sequence ID" value="QQR29613.1"/>
    <property type="molecule type" value="Genomic_DNA"/>
</dbReference>
<dbReference type="GO" id="GO:0045892">
    <property type="term" value="P:negative regulation of DNA-templated transcription"/>
    <property type="evidence" value="ECO:0007669"/>
    <property type="project" value="InterPro"/>
</dbReference>
<dbReference type="Gene3D" id="1.10.10.10">
    <property type="entry name" value="Winged helix-like DNA-binding domain superfamily/Winged helix DNA-binding domain"/>
    <property type="match status" value="1"/>
</dbReference>
<evidence type="ECO:0000256" key="4">
    <source>
        <dbReference type="ARBA" id="ARBA00023163"/>
    </source>
</evidence>
<evidence type="ECO:0000313" key="6">
    <source>
        <dbReference type="EMBL" id="QQR29613.1"/>
    </source>
</evidence>
<protein>
    <submittedName>
        <fullName evidence="6">BlaI/MecI/CopY family transcriptional regulator</fullName>
    </submittedName>
</protein>
<organism evidence="6 8">
    <name type="scientific">Acutalibacter muris</name>
    <dbReference type="NCBI Taxonomy" id="1796620"/>
    <lineage>
        <taxon>Bacteria</taxon>
        <taxon>Bacillati</taxon>
        <taxon>Bacillota</taxon>
        <taxon>Clostridia</taxon>
        <taxon>Eubacteriales</taxon>
        <taxon>Acutalibacteraceae</taxon>
        <taxon>Acutalibacter</taxon>
    </lineage>
</organism>
<evidence type="ECO:0000313" key="7">
    <source>
        <dbReference type="Proteomes" id="UP000196710"/>
    </source>
</evidence>
<name>A0A1Z2XPK2_9FIRM</name>
<proteinExistence type="inferred from homology"/>
<evidence type="ECO:0000313" key="5">
    <source>
        <dbReference type="EMBL" id="ASB40321.1"/>
    </source>
</evidence>
<evidence type="ECO:0000313" key="8">
    <source>
        <dbReference type="Proteomes" id="UP000596035"/>
    </source>
</evidence>
<sequence length="133" mass="15254">MNTEHPRYFRLTKSENEIMELMWKEGHPLSRSEIIELTPERTWKPSSIHILLNSMLEKNAIEVAGFVQSTKNYARTFVPCVSSDAYAIMQIKSSPTFSQKSVPSLLTALVEEVTELDILGQLEDIIKTRKKEL</sequence>
<dbReference type="InterPro" id="IPR036388">
    <property type="entry name" value="WH-like_DNA-bd_sf"/>
</dbReference>
<keyword evidence="4" id="KW-0804">Transcription</keyword>
<keyword evidence="7" id="KW-1185">Reference proteome</keyword>
<reference evidence="7" key="2">
    <citation type="submission" date="2017-05" db="EMBL/GenBank/DDBJ databases">
        <title>Improved OligoMM genomes.</title>
        <authorList>
            <person name="Garzetti D."/>
        </authorList>
    </citation>
    <scope>NUCLEOTIDE SEQUENCE [LARGE SCALE GENOMIC DNA]</scope>
    <source>
        <strain evidence="7">KB18</strain>
    </source>
</reference>
<dbReference type="InterPro" id="IPR005650">
    <property type="entry name" value="BlaI_family"/>
</dbReference>
<gene>
    <name evidence="5" type="ORF">ADH66_06390</name>
    <name evidence="6" type="ORF">I5Q82_16490</name>
</gene>